<proteinExistence type="predicted"/>
<dbReference type="EMBL" id="CAJVQB010061123">
    <property type="protein sequence ID" value="CAG8839730.1"/>
    <property type="molecule type" value="Genomic_DNA"/>
</dbReference>
<accession>A0ABN7WTX3</accession>
<dbReference type="Proteomes" id="UP000789901">
    <property type="component" value="Unassembled WGS sequence"/>
</dbReference>
<comment type="caution">
    <text evidence="1">The sequence shown here is derived from an EMBL/GenBank/DDBJ whole genome shotgun (WGS) entry which is preliminary data.</text>
</comment>
<organism evidence="1 2">
    <name type="scientific">Gigaspora margarita</name>
    <dbReference type="NCBI Taxonomy" id="4874"/>
    <lineage>
        <taxon>Eukaryota</taxon>
        <taxon>Fungi</taxon>
        <taxon>Fungi incertae sedis</taxon>
        <taxon>Mucoromycota</taxon>
        <taxon>Glomeromycotina</taxon>
        <taxon>Glomeromycetes</taxon>
        <taxon>Diversisporales</taxon>
        <taxon>Gigasporaceae</taxon>
        <taxon>Gigaspora</taxon>
    </lineage>
</organism>
<gene>
    <name evidence="1" type="ORF">GMARGA_LOCUS34575</name>
</gene>
<name>A0ABN7WTX3_GIGMA</name>
<sequence>MVLEDARLPMKKEKRCSLADRYLRDALKKVEFHLGSEPNNFGKVVTVDVRSYTHILEIIWDKENKKENIATG</sequence>
<protein>
    <submittedName>
        <fullName evidence="1">37961_t:CDS:1</fullName>
    </submittedName>
</protein>
<keyword evidence="2" id="KW-1185">Reference proteome</keyword>
<evidence type="ECO:0000313" key="2">
    <source>
        <dbReference type="Proteomes" id="UP000789901"/>
    </source>
</evidence>
<reference evidence="1 2" key="1">
    <citation type="submission" date="2021-06" db="EMBL/GenBank/DDBJ databases">
        <authorList>
            <person name="Kallberg Y."/>
            <person name="Tangrot J."/>
            <person name="Rosling A."/>
        </authorList>
    </citation>
    <scope>NUCLEOTIDE SEQUENCE [LARGE SCALE GENOMIC DNA]</scope>
    <source>
        <strain evidence="1 2">120-4 pot B 10/14</strain>
    </source>
</reference>
<evidence type="ECO:0000313" key="1">
    <source>
        <dbReference type="EMBL" id="CAG8839730.1"/>
    </source>
</evidence>
<feature type="non-terminal residue" evidence="1">
    <location>
        <position position="72"/>
    </location>
</feature>